<evidence type="ECO:0008006" key="3">
    <source>
        <dbReference type="Google" id="ProtNLM"/>
    </source>
</evidence>
<protein>
    <recommendedName>
        <fullName evidence="3">Phytochrome sensor protein</fullName>
    </recommendedName>
</protein>
<dbReference type="AlphaFoldDB" id="B8KSV2"/>
<dbReference type="HOGENOM" id="CLU_073320_1_1_6"/>
<dbReference type="EMBL" id="DS999411">
    <property type="protein sequence ID" value="EED35922.1"/>
    <property type="molecule type" value="Genomic_DNA"/>
</dbReference>
<dbReference type="RefSeq" id="WP_009020667.1">
    <property type="nucleotide sequence ID" value="NZ_DS999411.1"/>
</dbReference>
<dbReference type="Proteomes" id="UP000004699">
    <property type="component" value="Unassembled WGS sequence"/>
</dbReference>
<proteinExistence type="predicted"/>
<dbReference type="Pfam" id="PF04340">
    <property type="entry name" value="DUF484"/>
    <property type="match status" value="1"/>
</dbReference>
<keyword evidence="2" id="KW-1185">Reference proteome</keyword>
<sequence>MSRDKAAIKPSPVETDLDHAAVEAFLLDNPHFFMQHPGVLAELELPHGESSTVSLVERQVSLLRERNIEMRRRLAQINQWAKANDVLFAATRTLVLNLLEVRDVGEIKSTFDSGISNAFEAQFGALHWLPAAATLDPELNSLDTESSNLILSLVKHQQSLSGVLRAEEMTALFSEAKGEGSGVVTPLRHNDEIIGVIAVGSHDTARYQSDDGTLFIDHLAEVIVRLPVFALL</sequence>
<dbReference type="PANTHER" id="PTHR38765:SF1">
    <property type="entry name" value="DUF484 DOMAIN-CONTAINING PROTEIN"/>
    <property type="match status" value="1"/>
</dbReference>
<dbReference type="InterPro" id="IPR007435">
    <property type="entry name" value="DUF484"/>
</dbReference>
<gene>
    <name evidence="1" type="ORF">NOR51B_1870</name>
</gene>
<dbReference type="eggNOG" id="COG3159">
    <property type="taxonomic scope" value="Bacteria"/>
</dbReference>
<accession>B8KSV2</accession>
<evidence type="ECO:0000313" key="2">
    <source>
        <dbReference type="Proteomes" id="UP000004699"/>
    </source>
</evidence>
<dbReference type="STRING" id="565045.NOR51B_1870"/>
<dbReference type="Gene3D" id="3.30.450.40">
    <property type="match status" value="1"/>
</dbReference>
<evidence type="ECO:0000313" key="1">
    <source>
        <dbReference type="EMBL" id="EED35922.1"/>
    </source>
</evidence>
<dbReference type="PANTHER" id="PTHR38765">
    <property type="entry name" value="DUF484 DOMAIN-CONTAINING PROTEIN"/>
    <property type="match status" value="1"/>
</dbReference>
<reference evidence="2" key="1">
    <citation type="journal article" date="2013" name="BMC Microbiol.">
        <title>Taxonomy and evolution of bacteriochlorophyll a-containing members of the OM60/NOR5 clade of marine gammaproteobacteria: description of Luminiphilus syltensis gen. nov., sp. nov., reclassification of Haliea rubra as Pseudohaliea rubra gen. nov., comb. nov., and emendation of Chromatocurvus halotolerans.</title>
        <authorList>
            <person name="Spring S."/>
            <person name="Riedel T."/>
            <person name="Sproer C."/>
            <person name="Yan S."/>
            <person name="Harder J."/>
            <person name="Fuchs B.M."/>
        </authorList>
    </citation>
    <scope>NUCLEOTIDE SEQUENCE [LARGE SCALE GENOMIC DNA]</scope>
    <source>
        <strain evidence="2">NOR51-B</strain>
    </source>
</reference>
<dbReference type="InterPro" id="IPR029016">
    <property type="entry name" value="GAF-like_dom_sf"/>
</dbReference>
<dbReference type="OrthoDB" id="8525200at2"/>
<organism evidence="1 2">
    <name type="scientific">Luminiphilus syltensis NOR5-1B</name>
    <dbReference type="NCBI Taxonomy" id="565045"/>
    <lineage>
        <taxon>Bacteria</taxon>
        <taxon>Pseudomonadati</taxon>
        <taxon>Pseudomonadota</taxon>
        <taxon>Gammaproteobacteria</taxon>
        <taxon>Cellvibrionales</taxon>
        <taxon>Halieaceae</taxon>
        <taxon>Luminiphilus</taxon>
    </lineage>
</organism>
<name>B8KSV2_9GAMM</name>